<reference evidence="1" key="1">
    <citation type="journal article" date="2015" name="Genome Announc.">
        <title>Complete Genome Sequence of the Bacteriochlorophyll b-Producing Photosynthetic Bacterium Blastochloris viridis.</title>
        <authorList>
            <person name="Tsukatani Y."/>
            <person name="Hirose Y."/>
            <person name="Harada J."/>
            <person name="Misawa N."/>
            <person name="Mori K."/>
            <person name="Inoue K."/>
            <person name="Tamiaki H."/>
        </authorList>
    </citation>
    <scope>NUCLEOTIDE SEQUENCE [LARGE SCALE GENOMIC DNA]</scope>
    <source>
        <strain evidence="1">DSM 133</strain>
    </source>
</reference>
<gene>
    <name evidence="1" type="ORF">BV133_2409</name>
</gene>
<dbReference type="EMBL" id="AP014854">
    <property type="protein sequence ID" value="BAS00003.1"/>
    <property type="molecule type" value="Genomic_DNA"/>
</dbReference>
<sequence length="42" mass="5006">MIAFAGGIWQKNGRKSWMNWAKNRRIGKQRRRRCPGQGMNRC</sequence>
<organism evidence="1">
    <name type="scientific">Blastochloris viridis</name>
    <name type="common">Rhodopseudomonas viridis</name>
    <dbReference type="NCBI Taxonomy" id="1079"/>
    <lineage>
        <taxon>Bacteria</taxon>
        <taxon>Pseudomonadati</taxon>
        <taxon>Pseudomonadota</taxon>
        <taxon>Alphaproteobacteria</taxon>
        <taxon>Hyphomicrobiales</taxon>
        <taxon>Blastochloridaceae</taxon>
        <taxon>Blastochloris</taxon>
    </lineage>
</organism>
<name>A0A182D5G2_BLAVI</name>
<evidence type="ECO:0000313" key="1">
    <source>
        <dbReference type="EMBL" id="BAS00003.1"/>
    </source>
</evidence>
<dbReference type="AlphaFoldDB" id="A0A182D5G2"/>
<accession>A0A182D5G2</accession>
<protein>
    <submittedName>
        <fullName evidence="1">Uncharacterized protein</fullName>
    </submittedName>
</protein>
<proteinExistence type="predicted"/>